<evidence type="ECO:0000256" key="2">
    <source>
        <dbReference type="SAM" id="SignalP"/>
    </source>
</evidence>
<evidence type="ECO:0000313" key="4">
    <source>
        <dbReference type="Proteomes" id="UP000663508"/>
    </source>
</evidence>
<feature type="chain" id="PRO_5034394470" evidence="2">
    <location>
        <begin position="21"/>
        <end position="143"/>
    </location>
</feature>
<reference evidence="3" key="1">
    <citation type="submission" date="2020-11" db="EMBL/GenBank/DDBJ databases">
        <title>Complete genome sequence of a novel pathogenic Methylobacterium strain isolated from rice in Vietnam.</title>
        <authorList>
            <person name="Lai K."/>
            <person name="Okazaki S."/>
            <person name="Higashi K."/>
            <person name="Mori H."/>
            <person name="Toyoda A."/>
            <person name="Kurokawa K."/>
        </authorList>
    </citation>
    <scope>NUCLEOTIDE SEQUENCE</scope>
    <source>
        <strain evidence="3">VL1</strain>
    </source>
</reference>
<accession>A0A8H9C8L9</accession>
<feature type="compositionally biased region" description="Basic and acidic residues" evidence="1">
    <location>
        <begin position="58"/>
        <end position="104"/>
    </location>
</feature>
<sequence length="143" mass="16651">MRVLLAACLLAGLSAAPALAQWDDDVSRARGRGIEDEGYGRRDRDGPRFRADDDDARDLDRRDRRAFGRDDPDEIMPRRRDRDRDDDRRRRDWDDRDRRDDRFRSGNRYNPYDRFPPYGPPVAPPGIGGVFVVPPPIPGARRY</sequence>
<evidence type="ECO:0000313" key="3">
    <source>
        <dbReference type="EMBL" id="BCM86193.1"/>
    </source>
</evidence>
<organism evidence="3 4">
    <name type="scientific">Methylobacterium indicum</name>
    <dbReference type="NCBI Taxonomy" id="1775910"/>
    <lineage>
        <taxon>Bacteria</taxon>
        <taxon>Pseudomonadati</taxon>
        <taxon>Pseudomonadota</taxon>
        <taxon>Alphaproteobacteria</taxon>
        <taxon>Hyphomicrobiales</taxon>
        <taxon>Methylobacteriaceae</taxon>
        <taxon>Methylobacterium</taxon>
    </lineage>
</organism>
<gene>
    <name evidence="3" type="ORF">mvi_46540</name>
</gene>
<feature type="compositionally biased region" description="Pro residues" evidence="1">
    <location>
        <begin position="133"/>
        <end position="143"/>
    </location>
</feature>
<feature type="region of interest" description="Disordered" evidence="1">
    <location>
        <begin position="30"/>
        <end position="143"/>
    </location>
</feature>
<keyword evidence="2" id="KW-0732">Signal</keyword>
<evidence type="ECO:0000256" key="1">
    <source>
        <dbReference type="SAM" id="MobiDB-lite"/>
    </source>
</evidence>
<feature type="signal peptide" evidence="2">
    <location>
        <begin position="1"/>
        <end position="20"/>
    </location>
</feature>
<dbReference type="EMBL" id="AP024145">
    <property type="protein sequence ID" value="BCM86193.1"/>
    <property type="molecule type" value="Genomic_DNA"/>
</dbReference>
<proteinExistence type="predicted"/>
<protein>
    <submittedName>
        <fullName evidence="3">Uncharacterized protein</fullName>
    </submittedName>
</protein>
<dbReference type="RefSeq" id="WP_207179187.1">
    <property type="nucleotide sequence ID" value="NZ_AP024145.1"/>
</dbReference>
<dbReference type="KEGG" id="mind:mvi_46540"/>
<dbReference type="AlphaFoldDB" id="A0A8H9C8L9"/>
<name>A0A8H9C8L9_9HYPH</name>
<feature type="compositionally biased region" description="Basic and acidic residues" evidence="1">
    <location>
        <begin position="30"/>
        <end position="51"/>
    </location>
</feature>
<dbReference type="Proteomes" id="UP000663508">
    <property type="component" value="Chromosome"/>
</dbReference>